<evidence type="ECO:0000256" key="2">
    <source>
        <dbReference type="ARBA" id="ARBA00023125"/>
    </source>
</evidence>
<organism evidence="6 7">
    <name type="scientific">Fodinibius salicampi</name>
    <dbReference type="NCBI Taxonomy" id="1920655"/>
    <lineage>
        <taxon>Bacteria</taxon>
        <taxon>Pseudomonadati</taxon>
        <taxon>Balneolota</taxon>
        <taxon>Balneolia</taxon>
        <taxon>Balneolales</taxon>
        <taxon>Balneolaceae</taxon>
        <taxon>Fodinibius</taxon>
    </lineage>
</organism>
<dbReference type="EMBL" id="JAJNDC010000004">
    <property type="protein sequence ID" value="MCW9713996.1"/>
    <property type="molecule type" value="Genomic_DNA"/>
</dbReference>
<keyword evidence="7" id="KW-1185">Reference proteome</keyword>
<dbReference type="SMART" id="SM00866">
    <property type="entry name" value="UTRA"/>
    <property type="match status" value="1"/>
</dbReference>
<evidence type="ECO:0000313" key="6">
    <source>
        <dbReference type="EMBL" id="MCW9713996.1"/>
    </source>
</evidence>
<proteinExistence type="predicted"/>
<keyword evidence="2" id="KW-0238">DNA-binding</keyword>
<evidence type="ECO:0000256" key="3">
    <source>
        <dbReference type="ARBA" id="ARBA00023163"/>
    </source>
</evidence>
<dbReference type="Pfam" id="PF00392">
    <property type="entry name" value="GntR"/>
    <property type="match status" value="1"/>
</dbReference>
<dbReference type="InterPro" id="IPR000524">
    <property type="entry name" value="Tscrpt_reg_HTH_GntR"/>
</dbReference>
<evidence type="ECO:0000259" key="5">
    <source>
        <dbReference type="PROSITE" id="PS50949"/>
    </source>
</evidence>
<sequence>MEELEQPIPKYYQIYEKLLEQIKSGEFEEYDRFYSDMDLVEKFEVSRGTIREAVKLLIQQGYLVREQGRGTFVTSPTIEQDSEKLMGFTELMEKHDIEPSAKIIEQNVITPPIDLMSLMELGEKDKLVHIVRVRYGNDHPLIIEQSYFVYDFFQPILDKDLESNSIYKLLYKHTNTELGEAKQQITAISAGEKEAELLDVNVGDPLLLMKRLIETKSGKVFQYSEDVYRSDRINFTTTTKPYDQNHESHSLPLELEEHSW</sequence>
<dbReference type="PANTHER" id="PTHR44846">
    <property type="entry name" value="MANNOSYL-D-GLYCERATE TRANSPORT/METABOLISM SYSTEM REPRESSOR MNGR-RELATED"/>
    <property type="match status" value="1"/>
</dbReference>
<dbReference type="InterPro" id="IPR036388">
    <property type="entry name" value="WH-like_DNA-bd_sf"/>
</dbReference>
<dbReference type="PRINTS" id="PR00035">
    <property type="entry name" value="HTHGNTR"/>
</dbReference>
<evidence type="ECO:0000256" key="1">
    <source>
        <dbReference type="ARBA" id="ARBA00023015"/>
    </source>
</evidence>
<dbReference type="InterPro" id="IPR036390">
    <property type="entry name" value="WH_DNA-bd_sf"/>
</dbReference>
<evidence type="ECO:0000256" key="4">
    <source>
        <dbReference type="SAM" id="MobiDB-lite"/>
    </source>
</evidence>
<keyword evidence="3" id="KW-0804">Transcription</keyword>
<dbReference type="CDD" id="cd07377">
    <property type="entry name" value="WHTH_GntR"/>
    <property type="match status" value="1"/>
</dbReference>
<dbReference type="InterPro" id="IPR028978">
    <property type="entry name" value="Chorismate_lyase_/UTRA_dom_sf"/>
</dbReference>
<evidence type="ECO:0000313" key="7">
    <source>
        <dbReference type="Proteomes" id="UP001207337"/>
    </source>
</evidence>
<dbReference type="SUPFAM" id="SSF64288">
    <property type="entry name" value="Chorismate lyase-like"/>
    <property type="match status" value="1"/>
</dbReference>
<dbReference type="RefSeq" id="WP_265791053.1">
    <property type="nucleotide sequence ID" value="NZ_BAABRS010000004.1"/>
</dbReference>
<dbReference type="Gene3D" id="1.10.10.10">
    <property type="entry name" value="Winged helix-like DNA-binding domain superfamily/Winged helix DNA-binding domain"/>
    <property type="match status" value="1"/>
</dbReference>
<feature type="domain" description="HTH gntR-type" evidence="5">
    <location>
        <begin position="8"/>
        <end position="76"/>
    </location>
</feature>
<dbReference type="SMART" id="SM00345">
    <property type="entry name" value="HTH_GNTR"/>
    <property type="match status" value="1"/>
</dbReference>
<dbReference type="PROSITE" id="PS50949">
    <property type="entry name" value="HTH_GNTR"/>
    <property type="match status" value="1"/>
</dbReference>
<feature type="compositionally biased region" description="Basic and acidic residues" evidence="4">
    <location>
        <begin position="243"/>
        <end position="260"/>
    </location>
</feature>
<dbReference type="Proteomes" id="UP001207337">
    <property type="component" value="Unassembled WGS sequence"/>
</dbReference>
<feature type="region of interest" description="Disordered" evidence="4">
    <location>
        <begin position="238"/>
        <end position="260"/>
    </location>
</feature>
<reference evidence="6 7" key="1">
    <citation type="submission" date="2021-11" db="EMBL/GenBank/DDBJ databases">
        <title>Aliifidinibius sp. nov., a new bacterium isolated from saline soil.</title>
        <authorList>
            <person name="Galisteo C."/>
            <person name="De La Haba R."/>
            <person name="Sanchez-Porro C."/>
            <person name="Ventosa A."/>
        </authorList>
    </citation>
    <scope>NUCLEOTIDE SEQUENCE [LARGE SCALE GENOMIC DNA]</scope>
    <source>
        <strain evidence="6 7">KACC 190600</strain>
    </source>
</reference>
<gene>
    <name evidence="6" type="ORF">LQ318_13880</name>
</gene>
<keyword evidence="1" id="KW-0805">Transcription regulation</keyword>
<dbReference type="InterPro" id="IPR050679">
    <property type="entry name" value="Bact_HTH_transcr_reg"/>
</dbReference>
<dbReference type="InterPro" id="IPR011663">
    <property type="entry name" value="UTRA"/>
</dbReference>
<accession>A0ABT3Q1M7</accession>
<name>A0ABT3Q1M7_9BACT</name>
<dbReference type="SUPFAM" id="SSF46785">
    <property type="entry name" value="Winged helix' DNA-binding domain"/>
    <property type="match status" value="1"/>
</dbReference>
<dbReference type="Pfam" id="PF07702">
    <property type="entry name" value="UTRA"/>
    <property type="match status" value="1"/>
</dbReference>
<dbReference type="PANTHER" id="PTHR44846:SF1">
    <property type="entry name" value="MANNOSYL-D-GLYCERATE TRANSPORT_METABOLISM SYSTEM REPRESSOR MNGR-RELATED"/>
    <property type="match status" value="1"/>
</dbReference>
<comment type="caution">
    <text evidence="6">The sequence shown here is derived from an EMBL/GenBank/DDBJ whole genome shotgun (WGS) entry which is preliminary data.</text>
</comment>
<protein>
    <submittedName>
        <fullName evidence="6">GntR family transcriptional regulator</fullName>
    </submittedName>
</protein>
<dbReference type="Gene3D" id="3.40.1410.10">
    <property type="entry name" value="Chorismate lyase-like"/>
    <property type="match status" value="1"/>
</dbReference>